<evidence type="ECO:0000256" key="10">
    <source>
        <dbReference type="SAM" id="MobiDB-lite"/>
    </source>
</evidence>
<keyword evidence="3" id="KW-0813">Transport</keyword>
<dbReference type="NCBIfam" id="TIGR00739">
    <property type="entry name" value="yajC"/>
    <property type="match status" value="1"/>
</dbReference>
<evidence type="ECO:0000256" key="6">
    <source>
        <dbReference type="ARBA" id="ARBA00022927"/>
    </source>
</evidence>
<dbReference type="GO" id="GO:0015031">
    <property type="term" value="P:protein transport"/>
    <property type="evidence" value="ECO:0007669"/>
    <property type="project" value="UniProtKB-KW"/>
</dbReference>
<keyword evidence="5 11" id="KW-0812">Transmembrane</keyword>
<evidence type="ECO:0000256" key="5">
    <source>
        <dbReference type="ARBA" id="ARBA00022692"/>
    </source>
</evidence>
<dbReference type="PANTHER" id="PTHR33909">
    <property type="entry name" value="SEC TRANSLOCON ACCESSORY COMPLEX SUBUNIT YAJC"/>
    <property type="match status" value="1"/>
</dbReference>
<keyword evidence="8" id="KW-0811">Translocation</keyword>
<keyword evidence="7 11" id="KW-1133">Transmembrane helix</keyword>
<keyword evidence="13" id="KW-1185">Reference proteome</keyword>
<evidence type="ECO:0000256" key="1">
    <source>
        <dbReference type="ARBA" id="ARBA00004162"/>
    </source>
</evidence>
<evidence type="ECO:0000256" key="4">
    <source>
        <dbReference type="ARBA" id="ARBA00022475"/>
    </source>
</evidence>
<dbReference type="Pfam" id="PF02699">
    <property type="entry name" value="YajC"/>
    <property type="match status" value="1"/>
</dbReference>
<dbReference type="GO" id="GO:0005886">
    <property type="term" value="C:plasma membrane"/>
    <property type="evidence" value="ECO:0007669"/>
    <property type="project" value="UniProtKB-SubCell"/>
</dbReference>
<evidence type="ECO:0000313" key="13">
    <source>
        <dbReference type="Proteomes" id="UP000515800"/>
    </source>
</evidence>
<accession>A0A7G9T4Y8</accession>
<evidence type="ECO:0000256" key="7">
    <source>
        <dbReference type="ARBA" id="ARBA00022989"/>
    </source>
</evidence>
<protein>
    <submittedName>
        <fullName evidence="12">Preprotein translocase subunit YajC</fullName>
    </submittedName>
</protein>
<keyword evidence="4" id="KW-1003">Cell membrane</keyword>
<evidence type="ECO:0000256" key="11">
    <source>
        <dbReference type="SAM" id="Phobius"/>
    </source>
</evidence>
<reference evidence="12 13" key="1">
    <citation type="submission" date="2020-08" db="EMBL/GenBank/DDBJ databases">
        <title>Genome sequence of Weissella diestrammenae KACC 16890T.</title>
        <authorList>
            <person name="Hyun D.-W."/>
            <person name="Bae J.-W."/>
        </authorList>
    </citation>
    <scope>NUCLEOTIDE SEQUENCE [LARGE SCALE GENOMIC DNA]</scope>
    <source>
        <strain evidence="12 13">KACC 16890</strain>
    </source>
</reference>
<evidence type="ECO:0000313" key="12">
    <source>
        <dbReference type="EMBL" id="QNN75163.1"/>
    </source>
</evidence>
<proteinExistence type="inferred from homology"/>
<feature type="transmembrane region" description="Helical" evidence="11">
    <location>
        <begin position="6"/>
        <end position="22"/>
    </location>
</feature>
<feature type="region of interest" description="Disordered" evidence="10">
    <location>
        <begin position="89"/>
        <end position="112"/>
    </location>
</feature>
<dbReference type="SMART" id="SM01323">
    <property type="entry name" value="YajC"/>
    <property type="match status" value="1"/>
</dbReference>
<dbReference type="PRINTS" id="PR01853">
    <property type="entry name" value="YAJCTRNLCASE"/>
</dbReference>
<evidence type="ECO:0000256" key="2">
    <source>
        <dbReference type="ARBA" id="ARBA00006742"/>
    </source>
</evidence>
<evidence type="ECO:0000256" key="9">
    <source>
        <dbReference type="ARBA" id="ARBA00023136"/>
    </source>
</evidence>
<evidence type="ECO:0000256" key="3">
    <source>
        <dbReference type="ARBA" id="ARBA00022448"/>
    </source>
</evidence>
<dbReference type="Proteomes" id="UP000515800">
    <property type="component" value="Chromosome"/>
</dbReference>
<dbReference type="AlphaFoldDB" id="A0A7G9T4Y8"/>
<dbReference type="EMBL" id="CP060724">
    <property type="protein sequence ID" value="QNN75163.1"/>
    <property type="molecule type" value="Genomic_DNA"/>
</dbReference>
<sequence>MNGQTILIFIAFIALMYFMMIRPQQKAAKARQELLNSVQKGSEIVTIGGLHGVIDQLDEKTFTLDADGVFLTFDRSAIRTVVTKQNVTTPAENVDAPVNDEQETSAADKDAE</sequence>
<comment type="similarity">
    <text evidence="2">Belongs to the YajC family.</text>
</comment>
<name>A0A7G9T4Y8_9LACO</name>
<dbReference type="RefSeq" id="WP_187528998.1">
    <property type="nucleotide sequence ID" value="NZ_CP060724.1"/>
</dbReference>
<organism evidence="12 13">
    <name type="scientific">Weissella diestrammenae</name>
    <dbReference type="NCBI Taxonomy" id="1162633"/>
    <lineage>
        <taxon>Bacteria</taxon>
        <taxon>Bacillati</taxon>
        <taxon>Bacillota</taxon>
        <taxon>Bacilli</taxon>
        <taxon>Lactobacillales</taxon>
        <taxon>Lactobacillaceae</taxon>
        <taxon>Weissella</taxon>
    </lineage>
</organism>
<keyword evidence="9 11" id="KW-0472">Membrane</keyword>
<gene>
    <name evidence="12" type="primary">yajC</name>
    <name evidence="12" type="ORF">H9L19_07300</name>
</gene>
<dbReference type="PANTHER" id="PTHR33909:SF1">
    <property type="entry name" value="SEC TRANSLOCON ACCESSORY COMPLEX SUBUNIT YAJC"/>
    <property type="match status" value="1"/>
</dbReference>
<comment type="subcellular location">
    <subcellularLocation>
        <location evidence="1">Cell membrane</location>
        <topology evidence="1">Single-pass membrane protein</topology>
    </subcellularLocation>
</comment>
<dbReference type="InterPro" id="IPR003849">
    <property type="entry name" value="Preprotein_translocase_YajC"/>
</dbReference>
<dbReference type="KEGG" id="wdi:H9L19_07300"/>
<keyword evidence="6" id="KW-0653">Protein transport</keyword>
<evidence type="ECO:0000256" key="8">
    <source>
        <dbReference type="ARBA" id="ARBA00023010"/>
    </source>
</evidence>